<dbReference type="EMBL" id="LFQU01000010">
    <property type="protein sequence ID" value="KOO68645.1"/>
    <property type="molecule type" value="Genomic_DNA"/>
</dbReference>
<keyword evidence="2" id="KW-1185">Reference proteome</keyword>
<dbReference type="Proteomes" id="UP000036951">
    <property type="component" value="Unassembled WGS sequence"/>
</dbReference>
<evidence type="ECO:0000313" key="2">
    <source>
        <dbReference type="Proteomes" id="UP000036951"/>
    </source>
</evidence>
<comment type="caution">
    <text evidence="1">The sequence shown here is derived from an EMBL/GenBank/DDBJ whole genome shotgun (WGS) entry which is preliminary data.</text>
</comment>
<accession>A0A8E1UQ92</accession>
<organism evidence="1 2">
    <name type="scientific">Xylanibacter rarus</name>
    <dbReference type="NCBI Taxonomy" id="1676614"/>
    <lineage>
        <taxon>Bacteria</taxon>
        <taxon>Pseudomonadati</taxon>
        <taxon>Bacteroidota</taxon>
        <taxon>Bacteroidia</taxon>
        <taxon>Bacteroidales</taxon>
        <taxon>Prevotellaceae</taxon>
        <taxon>Xylanibacter</taxon>
    </lineage>
</organism>
<gene>
    <name evidence="1" type="ORF">ACU52_06470</name>
</gene>
<reference evidence="1 2" key="1">
    <citation type="submission" date="2015-06" db="EMBL/GenBank/DDBJ databases">
        <title>Prevotella sp. 109, sp. nov., a novel member of the family Prevotellaceae isolated from human faeces.</title>
        <authorList>
            <person name="Shkoporov A.N."/>
            <person name="Chaplin A.V."/>
            <person name="Kafarskaia L.I."/>
            <person name="Efimov B.A."/>
        </authorList>
    </citation>
    <scope>NUCLEOTIDE SEQUENCE [LARGE SCALE GENOMIC DNA]</scope>
    <source>
        <strain evidence="1 2">109</strain>
    </source>
</reference>
<sequence length="536" mass="60824">MARQYFVLGIGGTGMRCIEALIHLCAMGMFDDTEIHLLALDTDKNNGNFSRLKELKDAYLEAKGRDKAARTALKDTFFSANIKYYEFSPDYENKSSFKAVFDYDTTQYNNREEADLADLVLTKQVEDFNLRHGYRAQTHLGSMMMYHSIIEAAQSQAGNDMKNFLSELTKASQNGNPRVFILGSVFGGTGASSIPIIPQAIAKAAEIMSNGAANVLQSVYFGSTLLTAYFSFNTPNSTELENQKVIATSDKFALNSQVAMMFYDDDTTVKQTYQRFYMIGTDNMAWNPMARKEGNAQQTITGGSEQKNDSHYIELLAASAALDFYNADESKLAENKRLTNTEYLYRAVADDGRLDFADFVGTEREKEFCQKFGMLIVFALYCNGEDDFVESVRSGNQKEIQEFKDIDVNQVEALKNYFRLFFVRKTGGGSLEEGWLKQVYRSAGSDDKFLFNTSLFNPTSYKELMKMDWNDSLYRNEGTGKDNKFKTGLFGSKFNSFKKEFISERDSNKSWQNITNKGEQLYKLVFDTLAKLYKFK</sequence>
<name>A0A8E1UQ92_9BACT</name>
<protein>
    <submittedName>
        <fullName evidence="1">Uncharacterized protein</fullName>
    </submittedName>
</protein>
<dbReference type="AlphaFoldDB" id="A0A8E1UQ92"/>
<proteinExistence type="predicted"/>
<evidence type="ECO:0000313" key="1">
    <source>
        <dbReference type="EMBL" id="KOO68645.1"/>
    </source>
</evidence>
<dbReference type="RefSeq" id="WP_053398191.1">
    <property type="nucleotide sequence ID" value="NZ_LFQU01000010.1"/>
</dbReference>
<dbReference type="OrthoDB" id="844533at2"/>